<dbReference type="InterPro" id="IPR044023">
    <property type="entry name" value="Ig_7"/>
</dbReference>
<feature type="chain" id="PRO_5046000309" evidence="1">
    <location>
        <begin position="20"/>
        <end position="620"/>
    </location>
</feature>
<keyword evidence="4" id="KW-1185">Reference proteome</keyword>
<feature type="domain" description="Ig-like" evidence="2">
    <location>
        <begin position="323"/>
        <end position="403"/>
    </location>
</feature>
<evidence type="ECO:0000313" key="3">
    <source>
        <dbReference type="EMBL" id="MDT0688683.1"/>
    </source>
</evidence>
<evidence type="ECO:0000313" key="4">
    <source>
        <dbReference type="Proteomes" id="UP001261624"/>
    </source>
</evidence>
<protein>
    <submittedName>
        <fullName evidence="3">T9SS type B sorting domain-containing protein</fullName>
    </submittedName>
</protein>
<dbReference type="InterPro" id="IPR026341">
    <property type="entry name" value="T9SS_type_B"/>
</dbReference>
<dbReference type="EMBL" id="JAVRHM010000001">
    <property type="protein sequence ID" value="MDT0688683.1"/>
    <property type="molecule type" value="Genomic_DNA"/>
</dbReference>
<proteinExistence type="predicted"/>
<evidence type="ECO:0000259" key="2">
    <source>
        <dbReference type="Pfam" id="PF19081"/>
    </source>
</evidence>
<dbReference type="RefSeq" id="WP_311680620.1">
    <property type="nucleotide sequence ID" value="NZ_JAVRHM010000001.1"/>
</dbReference>
<feature type="signal peptide" evidence="1">
    <location>
        <begin position="1"/>
        <end position="19"/>
    </location>
</feature>
<dbReference type="NCBIfam" id="TIGR04131">
    <property type="entry name" value="Bac_Flav_CTERM"/>
    <property type="match status" value="1"/>
</dbReference>
<name>A0ABU3DY87_9FLAO</name>
<accession>A0ABU3DY87</accession>
<dbReference type="Pfam" id="PF13585">
    <property type="entry name" value="CHU_C"/>
    <property type="match status" value="1"/>
</dbReference>
<sequence>MKIVYFSLVFVFFIQNLSAQLSFCEGSKGDAIFHEDFETDSGTGPALPTGTTDYNYVSGPPMPGDYTIWEHAPASTRWWFSEIPQVTPSGGRFLLVDAGYSPGLFYETEISGLCENTSYEFSAFLMNLYDAAHPLCPNGGIPINVKFEIWDETDSQLLGSGSTGEIRSSFSPQWEEYALTFQSEPGQNTVILRMYNNGEGGCGNDVAIDDIIFRSCGDFTEITSAVSEESVVDICQSEAPISFDLTARPDFAVYETHAFQWQERTGNEEWQDIPGATAGKFTTPQLNSSRHYRVKVAEDEVNVQSNLCSSASEAFNINIIEKPAAPQSEGNQISCSNEVIPALNVQAEEDESVNWYASENGNEILAENTSIFIPEREGIFYAEAVKNGYNCSGSDRTAVELKIFDAPEVQDEVIQFCADSQLQLDAGVAAAEYFWSSGENSRQIEVTSPGNYMVTIVSEEGCSAEKNFQIEQVEEAVIEDVYSEGNKLIIEPDGDGEFEYSIDGNNFQISNKFELSGGVYIIYMRDRAKCNTVTQEFPPMFITPNGDGNNDYFEIQGLNYFSTSQISIFDRYGKLLKTGKGENFSWDGSFNSHNLPADDYWFEIILEGYGTKKGNFSLIR</sequence>
<gene>
    <name evidence="3" type="ORF">RM549_02735</name>
</gene>
<keyword evidence="1" id="KW-0732">Signal</keyword>
<dbReference type="Pfam" id="PF19081">
    <property type="entry name" value="Ig_7"/>
    <property type="match status" value="1"/>
</dbReference>
<dbReference type="Proteomes" id="UP001261624">
    <property type="component" value="Unassembled WGS sequence"/>
</dbReference>
<comment type="caution">
    <text evidence="3">The sequence shown here is derived from an EMBL/GenBank/DDBJ whole genome shotgun (WGS) entry which is preliminary data.</text>
</comment>
<organism evidence="3 4">
    <name type="scientific">Autumnicola patrickiae</name>
    <dbReference type="NCBI Taxonomy" id="3075591"/>
    <lineage>
        <taxon>Bacteria</taxon>
        <taxon>Pseudomonadati</taxon>
        <taxon>Bacteroidota</taxon>
        <taxon>Flavobacteriia</taxon>
        <taxon>Flavobacteriales</taxon>
        <taxon>Flavobacteriaceae</taxon>
        <taxon>Autumnicola</taxon>
    </lineage>
</organism>
<reference evidence="3 4" key="1">
    <citation type="submission" date="2023-09" db="EMBL/GenBank/DDBJ databases">
        <authorList>
            <person name="Rey-Velasco X."/>
        </authorList>
    </citation>
    <scope>NUCLEOTIDE SEQUENCE [LARGE SCALE GENOMIC DNA]</scope>
    <source>
        <strain evidence="3 4">F188</strain>
    </source>
</reference>
<evidence type="ECO:0000256" key="1">
    <source>
        <dbReference type="SAM" id="SignalP"/>
    </source>
</evidence>